<dbReference type="AlphaFoldDB" id="A0A8K1C5G6"/>
<keyword evidence="3" id="KW-1185">Reference proteome</keyword>
<proteinExistence type="predicted"/>
<organism evidence="2 3">
    <name type="scientific">Pythium oligandrum</name>
    <name type="common">Mycoparasitic fungus</name>
    <dbReference type="NCBI Taxonomy" id="41045"/>
    <lineage>
        <taxon>Eukaryota</taxon>
        <taxon>Sar</taxon>
        <taxon>Stramenopiles</taxon>
        <taxon>Oomycota</taxon>
        <taxon>Peronosporomycetes</taxon>
        <taxon>Pythiales</taxon>
        <taxon>Pythiaceae</taxon>
        <taxon>Pythium</taxon>
    </lineage>
</organism>
<sequence>MEKARNESSGRPRREMNIGQMKEAANANGGMSASSGSGGGGAPAGPTTTIPSLKRTLSGGATTSSGHTMGMGPPNLSSHLGVGMNSIPSVLHATPVTSPPQMLRAVTSSGVFNRPVSNLGNNTNNARMGASLSGSSIGGGAGGATTAVPTATRSVTQSSTMSDWRMYLTIEERQAVRSKIRDAYSSRCTTYEDLLQVACAIEEELLHIAAPSRLDYFKSGFEFENRVKLKKDQLQGQLAALDNKRRSSNNAPNPTGSSGNSPNTNESGSYNKKPRT</sequence>
<evidence type="ECO:0000313" key="3">
    <source>
        <dbReference type="Proteomes" id="UP000794436"/>
    </source>
</evidence>
<reference evidence="2" key="1">
    <citation type="submission" date="2019-03" db="EMBL/GenBank/DDBJ databases">
        <title>Long read genome sequence of the mycoparasitic Pythium oligandrum ATCC 38472 isolated from sugarbeet rhizosphere.</title>
        <authorList>
            <person name="Gaulin E."/>
        </authorList>
    </citation>
    <scope>NUCLEOTIDE SEQUENCE</scope>
    <source>
        <strain evidence="2">ATCC 38472_TT</strain>
    </source>
</reference>
<feature type="compositionally biased region" description="Polar residues" evidence="1">
    <location>
        <begin position="248"/>
        <end position="270"/>
    </location>
</feature>
<dbReference type="EMBL" id="SPLM01000144">
    <property type="protein sequence ID" value="TMW56931.1"/>
    <property type="molecule type" value="Genomic_DNA"/>
</dbReference>
<feature type="compositionally biased region" description="Low complexity" evidence="1">
    <location>
        <begin position="24"/>
        <end position="35"/>
    </location>
</feature>
<feature type="region of interest" description="Disordered" evidence="1">
    <location>
        <begin position="1"/>
        <end position="81"/>
    </location>
</feature>
<feature type="compositionally biased region" description="Basic and acidic residues" evidence="1">
    <location>
        <begin position="1"/>
        <end position="16"/>
    </location>
</feature>
<gene>
    <name evidence="2" type="ORF">Poli38472_002856</name>
</gene>
<comment type="caution">
    <text evidence="2">The sequence shown here is derived from an EMBL/GenBank/DDBJ whole genome shotgun (WGS) entry which is preliminary data.</text>
</comment>
<evidence type="ECO:0000256" key="1">
    <source>
        <dbReference type="SAM" id="MobiDB-lite"/>
    </source>
</evidence>
<evidence type="ECO:0000313" key="2">
    <source>
        <dbReference type="EMBL" id="TMW56931.1"/>
    </source>
</evidence>
<dbReference type="Proteomes" id="UP000794436">
    <property type="component" value="Unassembled WGS sequence"/>
</dbReference>
<accession>A0A8K1C5G6</accession>
<dbReference type="OrthoDB" id="74620at2759"/>
<feature type="region of interest" description="Disordered" evidence="1">
    <location>
        <begin position="236"/>
        <end position="276"/>
    </location>
</feature>
<protein>
    <submittedName>
        <fullName evidence="2">Uncharacterized protein</fullName>
    </submittedName>
</protein>
<name>A0A8K1C5G6_PYTOL</name>